<dbReference type="SUPFAM" id="SSF54416">
    <property type="entry name" value="Amine oxidase N-terminal region"/>
    <property type="match status" value="2"/>
</dbReference>
<keyword evidence="4 7" id="KW-0801">TPQ</keyword>
<feature type="domain" description="Copper amine oxidase catalytic" evidence="11">
    <location>
        <begin position="242"/>
        <end position="657"/>
    </location>
</feature>
<dbReference type="PANTHER" id="PTHR10638:SF33">
    <property type="entry name" value="AMINE OXIDASE"/>
    <property type="match status" value="1"/>
</dbReference>
<evidence type="ECO:0000256" key="6">
    <source>
        <dbReference type="ARBA" id="ARBA00023008"/>
    </source>
</evidence>
<evidence type="ECO:0000256" key="8">
    <source>
        <dbReference type="PIRSR" id="PIRSR600269-51"/>
    </source>
</evidence>
<feature type="compositionally biased region" description="Polar residues" evidence="10">
    <location>
        <begin position="1"/>
        <end position="10"/>
    </location>
</feature>
<comment type="cofactor">
    <cofactor evidence="9">
        <name>Cu cation</name>
        <dbReference type="ChEBI" id="CHEBI:23378"/>
    </cofactor>
    <text evidence="9">Contains 1 topaquinone per subunit.</text>
</comment>
<comment type="caution">
    <text evidence="13">The sequence shown here is derived from an EMBL/GenBank/DDBJ whole genome shotgun (WGS) entry which is preliminary data.</text>
</comment>
<dbReference type="GO" id="GO:0048038">
    <property type="term" value="F:quinone binding"/>
    <property type="evidence" value="ECO:0007669"/>
    <property type="project" value="InterPro"/>
</dbReference>
<dbReference type="EC" id="1.4.3.-" evidence="9"/>
<evidence type="ECO:0000256" key="7">
    <source>
        <dbReference type="PIRSR" id="PIRSR600269-50"/>
    </source>
</evidence>
<evidence type="ECO:0000256" key="2">
    <source>
        <dbReference type="ARBA" id="ARBA00007983"/>
    </source>
</evidence>
<dbReference type="InterPro" id="IPR016182">
    <property type="entry name" value="Cu_amine_oxidase_N-reg"/>
</dbReference>
<dbReference type="AlphaFoldDB" id="A0A0G2FV11"/>
<keyword evidence="3 9" id="KW-0479">Metal-binding</keyword>
<dbReference type="Proteomes" id="UP000034680">
    <property type="component" value="Unassembled WGS sequence"/>
</dbReference>
<evidence type="ECO:0000256" key="5">
    <source>
        <dbReference type="ARBA" id="ARBA00023002"/>
    </source>
</evidence>
<name>A0A0G2FV11_9PEZI</name>
<feature type="region of interest" description="Disordered" evidence="10">
    <location>
        <begin position="1"/>
        <end position="46"/>
    </location>
</feature>
<comment type="PTM">
    <text evidence="8 9">Topaquinone (TPQ) is generated by copper-dependent autoxidation of a specific tyrosyl residue.</text>
</comment>
<evidence type="ECO:0000313" key="14">
    <source>
        <dbReference type="Proteomes" id="UP000034680"/>
    </source>
</evidence>
<reference evidence="13 14" key="1">
    <citation type="submission" date="2015-05" db="EMBL/GenBank/DDBJ databases">
        <title>Distinctive expansion of gene families associated with plant cell wall degradation and secondary metabolism in the genomes of grapevine trunk pathogens.</title>
        <authorList>
            <person name="Lawrence D.P."/>
            <person name="Travadon R."/>
            <person name="Rolshausen P.E."/>
            <person name="Baumgartner K."/>
        </authorList>
    </citation>
    <scope>NUCLEOTIDE SEQUENCE [LARGE SCALE GENOMIC DNA]</scope>
    <source>
        <strain evidence="13">DA912</strain>
    </source>
</reference>
<dbReference type="InterPro" id="IPR036460">
    <property type="entry name" value="Cu_amine_oxidase_C_sf"/>
</dbReference>
<dbReference type="InterPro" id="IPR000269">
    <property type="entry name" value="Cu_amine_oxidase"/>
</dbReference>
<proteinExistence type="inferred from homology"/>
<evidence type="ECO:0000256" key="10">
    <source>
        <dbReference type="SAM" id="MobiDB-lite"/>
    </source>
</evidence>
<dbReference type="InterPro" id="IPR015798">
    <property type="entry name" value="Cu_amine_oxidase_C"/>
</dbReference>
<dbReference type="SUPFAM" id="SSF49998">
    <property type="entry name" value="Amine oxidase catalytic domain"/>
    <property type="match status" value="1"/>
</dbReference>
<dbReference type="OrthoDB" id="5379943at2759"/>
<evidence type="ECO:0000313" key="13">
    <source>
        <dbReference type="EMBL" id="KKY37744.1"/>
    </source>
</evidence>
<dbReference type="InterPro" id="IPR049948">
    <property type="entry name" value="Cu_Am_ox_TPQ-bd"/>
</dbReference>
<evidence type="ECO:0000259" key="11">
    <source>
        <dbReference type="Pfam" id="PF01179"/>
    </source>
</evidence>
<feature type="active site" description="Proton acceptor" evidence="7">
    <location>
        <position position="321"/>
    </location>
</feature>
<dbReference type="InterPro" id="IPR015800">
    <property type="entry name" value="Cu_amine_oxidase_N2"/>
</dbReference>
<evidence type="ECO:0000256" key="9">
    <source>
        <dbReference type="RuleBase" id="RU000672"/>
    </source>
</evidence>
<dbReference type="Pfam" id="PF01179">
    <property type="entry name" value="Cu_amine_oxid"/>
    <property type="match status" value="1"/>
</dbReference>
<protein>
    <recommendedName>
        <fullName evidence="9">Amine oxidase</fullName>
        <ecNumber evidence="9">1.4.3.-</ecNumber>
    </recommendedName>
</protein>
<feature type="domain" description="Copper amine oxidase N2-terminal" evidence="12">
    <location>
        <begin position="37"/>
        <end position="125"/>
    </location>
</feature>
<organism evidence="13 14">
    <name type="scientific">Diaporthe ampelina</name>
    <dbReference type="NCBI Taxonomy" id="1214573"/>
    <lineage>
        <taxon>Eukaryota</taxon>
        <taxon>Fungi</taxon>
        <taxon>Dikarya</taxon>
        <taxon>Ascomycota</taxon>
        <taxon>Pezizomycotina</taxon>
        <taxon>Sordariomycetes</taxon>
        <taxon>Sordariomycetidae</taxon>
        <taxon>Diaporthales</taxon>
        <taxon>Diaporthaceae</taxon>
        <taxon>Diaporthe</taxon>
    </lineage>
</organism>
<feature type="modified residue" description="2',4',5'-topaquinone" evidence="8">
    <location>
        <position position="405"/>
    </location>
</feature>
<dbReference type="PANTHER" id="PTHR10638">
    <property type="entry name" value="COPPER AMINE OXIDASE"/>
    <property type="match status" value="1"/>
</dbReference>
<reference evidence="13 14" key="2">
    <citation type="submission" date="2015-05" db="EMBL/GenBank/DDBJ databases">
        <authorList>
            <person name="Morales-Cruz A."/>
            <person name="Amrine K.C."/>
            <person name="Cantu D."/>
        </authorList>
    </citation>
    <scope>NUCLEOTIDE SEQUENCE [LARGE SCALE GENOMIC DNA]</scope>
    <source>
        <strain evidence="13">DA912</strain>
    </source>
</reference>
<keyword evidence="6 9" id="KW-0186">Copper</keyword>
<dbReference type="PROSITE" id="PS01164">
    <property type="entry name" value="COPPER_AMINE_OXID_1"/>
    <property type="match status" value="1"/>
</dbReference>
<dbReference type="GO" id="GO:0008131">
    <property type="term" value="F:primary methylamine oxidase activity"/>
    <property type="evidence" value="ECO:0007669"/>
    <property type="project" value="InterPro"/>
</dbReference>
<gene>
    <name evidence="13" type="ORF">UCDDA912_g02258</name>
</gene>
<dbReference type="EMBL" id="LCUC01000072">
    <property type="protein sequence ID" value="KKY37744.1"/>
    <property type="molecule type" value="Genomic_DNA"/>
</dbReference>
<keyword evidence="14" id="KW-1185">Reference proteome</keyword>
<dbReference type="STRING" id="1214573.A0A0G2FV11"/>
<sequence>MTANDTTTSAAPEPAGLNQTKASANSNGTTRRSAPSHPLGPLTASEISQSSDLIRAQWPEGTKFQFKVVTLLEPPKTELAPYLQAERAGRPVKPLDRRSQVVYYLRNTDKLHEAVVNLSAAKVESNVRLGPFLHAPGDGEEIIAIEKAMLADPGVQAELEKLKLPEGSFNSKEEDSCHYAFPLPISPVVDTVDYKVIRIDILPTGKDATVKPLEAWKGPVPPNEYIPEAQPNGLRKDLKPLRVVQPEGASFTVEEFSADGLGKVIKWQKWEFKVGFNQREGMVLYDVHYDGNPLFYRLSLSDMAIPYADPRHPFHRKQAFDLGDVGAGIMANNLSLGCDCLGSIYYISSVLADTEGKPQDYPNVVCIHEQDSGLLWKHTNYRTKRAVAVRNRELVLQTILTVSNYEYILAWNFSLAGDITYEVRATGILSTQPVDLDLTKEPHPYGTVVHPGVLAAYHQHFFSLRLDPMIAGPDNQQVVYEEAHAIPRDPKENPHGVGYTVSRTPITTSGGYDLDTSRNRTFKLVNTGVRNAVNGASVAYKLHVPPMQPMLADADSYHHRRAEFADHSIYVTRYAENELFAGGYYTNQSRGGAGVRGWAGRGDELAPSAAGSGSGPVVWVQFGINHIPRVEDFPVMPMEMVKVTMRPVNFFDRNPALDVPPSRQEVNCSVGLNGAVDGVAELKIGEEGKTCCQ</sequence>
<dbReference type="Gene3D" id="2.70.98.20">
    <property type="entry name" value="Copper amine oxidase, catalytic domain"/>
    <property type="match status" value="1"/>
</dbReference>
<accession>A0A0G2FV11</accession>
<evidence type="ECO:0000256" key="4">
    <source>
        <dbReference type="ARBA" id="ARBA00022772"/>
    </source>
</evidence>
<evidence type="ECO:0000256" key="1">
    <source>
        <dbReference type="ARBA" id="ARBA00001935"/>
    </source>
</evidence>
<keyword evidence="5 9" id="KW-0560">Oxidoreductase</keyword>
<dbReference type="GO" id="GO:0005507">
    <property type="term" value="F:copper ion binding"/>
    <property type="evidence" value="ECO:0007669"/>
    <property type="project" value="InterPro"/>
</dbReference>
<comment type="cofactor">
    <cofactor evidence="1">
        <name>Cu cation</name>
        <dbReference type="ChEBI" id="CHEBI:23378"/>
    </cofactor>
</comment>
<evidence type="ECO:0000259" key="12">
    <source>
        <dbReference type="Pfam" id="PF02727"/>
    </source>
</evidence>
<feature type="compositionally biased region" description="Polar residues" evidence="10">
    <location>
        <begin position="17"/>
        <end position="33"/>
    </location>
</feature>
<dbReference type="GO" id="GO:0009308">
    <property type="term" value="P:amine metabolic process"/>
    <property type="evidence" value="ECO:0007669"/>
    <property type="project" value="UniProtKB-UniRule"/>
</dbReference>
<comment type="similarity">
    <text evidence="2 9">Belongs to the copper/topaquinone oxidase family.</text>
</comment>
<dbReference type="Gene3D" id="3.10.450.40">
    <property type="match status" value="2"/>
</dbReference>
<feature type="active site" description="Schiff-base intermediate with substrate; via topaquinone" evidence="7">
    <location>
        <position position="405"/>
    </location>
</feature>
<dbReference type="Pfam" id="PF02727">
    <property type="entry name" value="Cu_amine_oxidN2"/>
    <property type="match status" value="1"/>
</dbReference>
<evidence type="ECO:0000256" key="3">
    <source>
        <dbReference type="ARBA" id="ARBA00022723"/>
    </source>
</evidence>